<accession>A0A1X7M3D0</accession>
<dbReference type="EMBL" id="FXAT01000014">
    <property type="protein sequence ID" value="SMG59899.1"/>
    <property type="molecule type" value="Genomic_DNA"/>
</dbReference>
<dbReference type="Gene3D" id="3.40.50.2000">
    <property type="entry name" value="Glycogen Phosphorylase B"/>
    <property type="match status" value="1"/>
</dbReference>
<protein>
    <submittedName>
        <fullName evidence="3">Glycosyl transferases group 1</fullName>
    </submittedName>
</protein>
<reference evidence="4" key="1">
    <citation type="submission" date="2017-04" db="EMBL/GenBank/DDBJ databases">
        <authorList>
            <person name="Varghese N."/>
            <person name="Submissions S."/>
        </authorList>
    </citation>
    <scope>NUCLEOTIDE SEQUENCE [LARGE SCALE GENOMIC DNA]</scope>
    <source>
        <strain evidence="4">LMG 29540</strain>
    </source>
</reference>
<dbReference type="STRING" id="1515439.SAMN06265784_114115"/>
<feature type="domain" description="Glycosyl transferase family 1" evidence="2">
    <location>
        <begin position="181"/>
        <end position="334"/>
    </location>
</feature>
<dbReference type="RefSeq" id="WP_085489053.1">
    <property type="nucleotide sequence ID" value="NZ_FXAT01000014.1"/>
</dbReference>
<dbReference type="OrthoDB" id="433681at2"/>
<evidence type="ECO:0000313" key="3">
    <source>
        <dbReference type="EMBL" id="SMG59899.1"/>
    </source>
</evidence>
<dbReference type="Proteomes" id="UP000193228">
    <property type="component" value="Unassembled WGS sequence"/>
</dbReference>
<evidence type="ECO:0000259" key="2">
    <source>
        <dbReference type="Pfam" id="PF00534"/>
    </source>
</evidence>
<organism evidence="3 4">
    <name type="scientific">Paraburkholderia susongensis</name>
    <dbReference type="NCBI Taxonomy" id="1515439"/>
    <lineage>
        <taxon>Bacteria</taxon>
        <taxon>Pseudomonadati</taxon>
        <taxon>Pseudomonadota</taxon>
        <taxon>Betaproteobacteria</taxon>
        <taxon>Burkholderiales</taxon>
        <taxon>Burkholderiaceae</taxon>
        <taxon>Paraburkholderia</taxon>
    </lineage>
</organism>
<gene>
    <name evidence="3" type="ORF">SAMN06265784_114115</name>
</gene>
<dbReference type="SUPFAM" id="SSF53756">
    <property type="entry name" value="UDP-Glycosyltransferase/glycogen phosphorylase"/>
    <property type="match status" value="1"/>
</dbReference>
<dbReference type="PANTHER" id="PTHR46401:SF2">
    <property type="entry name" value="GLYCOSYLTRANSFERASE WBBK-RELATED"/>
    <property type="match status" value="1"/>
</dbReference>
<dbReference type="CDD" id="cd03809">
    <property type="entry name" value="GT4_MtfB-like"/>
    <property type="match status" value="1"/>
</dbReference>
<keyword evidence="1 3" id="KW-0808">Transferase</keyword>
<dbReference type="InterPro" id="IPR001296">
    <property type="entry name" value="Glyco_trans_1"/>
</dbReference>
<dbReference type="PANTHER" id="PTHR46401">
    <property type="entry name" value="GLYCOSYLTRANSFERASE WBBK-RELATED"/>
    <property type="match status" value="1"/>
</dbReference>
<dbReference type="GO" id="GO:0009103">
    <property type="term" value="P:lipopolysaccharide biosynthetic process"/>
    <property type="evidence" value="ECO:0007669"/>
    <property type="project" value="TreeGrafter"/>
</dbReference>
<evidence type="ECO:0000313" key="4">
    <source>
        <dbReference type="Proteomes" id="UP000193228"/>
    </source>
</evidence>
<sequence length="371" mass="41369">MAFAINGKFTSQPITGVQRVAYELTRAMQMYATPGGELEVFVPPNVVAPGALLKKQRRFPWLRGTLWEQITLPIAARGTTLLNLCNTNPLFKRGQIVMVHDMAVYDVPHGFSRKFRLWYRLCFALLPHTHPLILTVSTFSKMRICHHLKIDPSRVKVVTPGADHLDRIVSDPKVLERFELTKDTYCVIVGSLDPRKNLHRVLDAIEKLEHLRAVRFVVVGGKNPRVFNSDGTGHPVHSSRITWAGFVSDAELKALYENAGCLVFPSLYEGFGLPPLEAMYCGCPVIASARTSIPEACGDAAMYCEATSADDIAAKITQMMSDANLRREYRAAGRLHAREFRWEHSAQKVLELLYGRAGERLPELAPSASAS</sequence>
<evidence type="ECO:0000256" key="1">
    <source>
        <dbReference type="ARBA" id="ARBA00022679"/>
    </source>
</evidence>
<dbReference type="GO" id="GO:0016757">
    <property type="term" value="F:glycosyltransferase activity"/>
    <property type="evidence" value="ECO:0007669"/>
    <property type="project" value="InterPro"/>
</dbReference>
<name>A0A1X7M3D0_9BURK</name>
<dbReference type="AlphaFoldDB" id="A0A1X7M3D0"/>
<dbReference type="Pfam" id="PF00534">
    <property type="entry name" value="Glycos_transf_1"/>
    <property type="match status" value="1"/>
</dbReference>
<keyword evidence="4" id="KW-1185">Reference proteome</keyword>
<proteinExistence type="predicted"/>